<comment type="subcellular location">
    <subcellularLocation>
        <location evidence="4">Endoplasmic reticulum membrane</location>
        <topology evidence="4">Peripheral membrane protein</topology>
    </subcellularLocation>
    <subcellularLocation>
        <location evidence="3">Microsome membrane</location>
        <topology evidence="3">Peripheral membrane protein</topology>
    </subcellularLocation>
</comment>
<sequence length="171" mass="19672">MVPWNHGSDWNPSKTVVCVCSIDDLFVGFQEIISEIGLPNVTWVGTTANYATKDPNEIKIILNNSLDKSSNHKFLEFAFGNSLILAPVEQWKKNRKIFAKAFTQNILDRNVTIFSEKSDILLHVLKQKNDEANLFNIFENFAMDSFLETTIGVDFNIQLKKHTKYFEMIHQ</sequence>
<dbReference type="PANTHER" id="PTHR24291">
    <property type="entry name" value="CYTOCHROME P450 FAMILY 4"/>
    <property type="match status" value="1"/>
</dbReference>
<dbReference type="GO" id="GO:0004497">
    <property type="term" value="F:monooxygenase activity"/>
    <property type="evidence" value="ECO:0007669"/>
    <property type="project" value="UniProtKB-KW"/>
</dbReference>
<organism evidence="14 15">
    <name type="scientific">Brassicogethes aeneus</name>
    <name type="common">Rape pollen beetle</name>
    <name type="synonym">Meligethes aeneus</name>
    <dbReference type="NCBI Taxonomy" id="1431903"/>
    <lineage>
        <taxon>Eukaryota</taxon>
        <taxon>Metazoa</taxon>
        <taxon>Ecdysozoa</taxon>
        <taxon>Arthropoda</taxon>
        <taxon>Hexapoda</taxon>
        <taxon>Insecta</taxon>
        <taxon>Pterygota</taxon>
        <taxon>Neoptera</taxon>
        <taxon>Endopterygota</taxon>
        <taxon>Coleoptera</taxon>
        <taxon>Polyphaga</taxon>
        <taxon>Cucujiformia</taxon>
        <taxon>Nitidulidae</taxon>
        <taxon>Meligethinae</taxon>
        <taxon>Brassicogethes</taxon>
    </lineage>
</organism>
<evidence type="ECO:0000256" key="9">
    <source>
        <dbReference type="ARBA" id="ARBA00022848"/>
    </source>
</evidence>
<protein>
    <recommendedName>
        <fullName evidence="16">Cytochrome P450</fullName>
    </recommendedName>
</protein>
<name>A0A9P0BCA6_BRAAE</name>
<evidence type="ECO:0000256" key="6">
    <source>
        <dbReference type="ARBA" id="ARBA00022617"/>
    </source>
</evidence>
<dbReference type="GO" id="GO:0016705">
    <property type="term" value="F:oxidoreductase activity, acting on paired donors, with incorporation or reduction of molecular oxygen"/>
    <property type="evidence" value="ECO:0007669"/>
    <property type="project" value="InterPro"/>
</dbReference>
<evidence type="ECO:0000256" key="3">
    <source>
        <dbReference type="ARBA" id="ARBA00004174"/>
    </source>
</evidence>
<evidence type="ECO:0000256" key="7">
    <source>
        <dbReference type="ARBA" id="ARBA00022723"/>
    </source>
</evidence>
<evidence type="ECO:0000256" key="4">
    <source>
        <dbReference type="ARBA" id="ARBA00004406"/>
    </source>
</evidence>
<evidence type="ECO:0000256" key="1">
    <source>
        <dbReference type="ARBA" id="ARBA00001971"/>
    </source>
</evidence>
<dbReference type="PANTHER" id="PTHR24291:SF189">
    <property type="entry name" value="CYTOCHROME P450 4C3-RELATED"/>
    <property type="match status" value="1"/>
</dbReference>
<comment type="function">
    <text evidence="2">May be involved in the metabolism of insect hormones and in the breakdown of synthetic insecticides.</text>
</comment>
<dbReference type="InterPro" id="IPR050196">
    <property type="entry name" value="Cytochrome_P450_Monoox"/>
</dbReference>
<evidence type="ECO:0000256" key="5">
    <source>
        <dbReference type="ARBA" id="ARBA00010617"/>
    </source>
</evidence>
<comment type="cofactor">
    <cofactor evidence="1">
        <name>heme</name>
        <dbReference type="ChEBI" id="CHEBI:30413"/>
    </cofactor>
</comment>
<dbReference type="InterPro" id="IPR001128">
    <property type="entry name" value="Cyt_P450"/>
</dbReference>
<dbReference type="SUPFAM" id="SSF48264">
    <property type="entry name" value="Cytochrome P450"/>
    <property type="match status" value="1"/>
</dbReference>
<dbReference type="GO" id="GO:0020037">
    <property type="term" value="F:heme binding"/>
    <property type="evidence" value="ECO:0007669"/>
    <property type="project" value="InterPro"/>
</dbReference>
<dbReference type="EMBL" id="OV121138">
    <property type="protein sequence ID" value="CAH0561171.1"/>
    <property type="molecule type" value="Genomic_DNA"/>
</dbReference>
<dbReference type="Proteomes" id="UP001154078">
    <property type="component" value="Chromosome 7"/>
</dbReference>
<dbReference type="GO" id="GO:0005506">
    <property type="term" value="F:iron ion binding"/>
    <property type="evidence" value="ECO:0007669"/>
    <property type="project" value="InterPro"/>
</dbReference>
<keyword evidence="6" id="KW-0349">Heme</keyword>
<evidence type="ECO:0000256" key="2">
    <source>
        <dbReference type="ARBA" id="ARBA00003690"/>
    </source>
</evidence>
<dbReference type="AlphaFoldDB" id="A0A9P0BCA6"/>
<gene>
    <name evidence="14" type="ORF">MELIAE_LOCUS10776</name>
</gene>
<evidence type="ECO:0000256" key="10">
    <source>
        <dbReference type="ARBA" id="ARBA00023002"/>
    </source>
</evidence>
<evidence type="ECO:0000313" key="14">
    <source>
        <dbReference type="EMBL" id="CAH0561171.1"/>
    </source>
</evidence>
<keyword evidence="12" id="KW-0503">Monooxygenase</keyword>
<evidence type="ECO:0000313" key="15">
    <source>
        <dbReference type="Proteomes" id="UP001154078"/>
    </source>
</evidence>
<keyword evidence="13" id="KW-0472">Membrane</keyword>
<dbReference type="Pfam" id="PF00067">
    <property type="entry name" value="p450"/>
    <property type="match status" value="1"/>
</dbReference>
<dbReference type="GO" id="GO:0005789">
    <property type="term" value="C:endoplasmic reticulum membrane"/>
    <property type="evidence" value="ECO:0007669"/>
    <property type="project" value="UniProtKB-SubCell"/>
</dbReference>
<evidence type="ECO:0000256" key="13">
    <source>
        <dbReference type="ARBA" id="ARBA00023136"/>
    </source>
</evidence>
<keyword evidence="8" id="KW-0256">Endoplasmic reticulum</keyword>
<keyword evidence="15" id="KW-1185">Reference proteome</keyword>
<keyword evidence="11" id="KW-0408">Iron</keyword>
<reference evidence="14" key="1">
    <citation type="submission" date="2021-12" db="EMBL/GenBank/DDBJ databases">
        <authorList>
            <person name="King R."/>
        </authorList>
    </citation>
    <scope>NUCLEOTIDE SEQUENCE</scope>
</reference>
<evidence type="ECO:0000256" key="8">
    <source>
        <dbReference type="ARBA" id="ARBA00022824"/>
    </source>
</evidence>
<comment type="similarity">
    <text evidence="5">Belongs to the cytochrome P450 family.</text>
</comment>
<keyword evidence="9" id="KW-0492">Microsome</keyword>
<evidence type="ECO:0000256" key="11">
    <source>
        <dbReference type="ARBA" id="ARBA00023004"/>
    </source>
</evidence>
<dbReference type="InterPro" id="IPR036396">
    <property type="entry name" value="Cyt_P450_sf"/>
</dbReference>
<keyword evidence="10" id="KW-0560">Oxidoreductase</keyword>
<proteinExistence type="inferred from homology"/>
<accession>A0A9P0BCA6</accession>
<keyword evidence="7" id="KW-0479">Metal-binding</keyword>
<dbReference type="Gene3D" id="1.10.630.10">
    <property type="entry name" value="Cytochrome P450"/>
    <property type="match status" value="1"/>
</dbReference>
<dbReference type="OrthoDB" id="1470350at2759"/>
<evidence type="ECO:0008006" key="16">
    <source>
        <dbReference type="Google" id="ProtNLM"/>
    </source>
</evidence>
<evidence type="ECO:0000256" key="12">
    <source>
        <dbReference type="ARBA" id="ARBA00023033"/>
    </source>
</evidence>